<keyword evidence="8" id="KW-1185">Reference proteome</keyword>
<dbReference type="GO" id="GO:0005634">
    <property type="term" value="C:nucleus"/>
    <property type="evidence" value="ECO:0007669"/>
    <property type="project" value="UniProtKB-SubCell"/>
</dbReference>
<dbReference type="GO" id="GO:0031347">
    <property type="term" value="P:regulation of defense response"/>
    <property type="evidence" value="ECO:0007669"/>
    <property type="project" value="UniProtKB-UniRule"/>
</dbReference>
<accession>A0AAQ3Q9Z9</accession>
<proteinExistence type="inferred from homology"/>
<protein>
    <recommendedName>
        <fullName evidence="4">Protein TIFY</fullName>
    </recommendedName>
    <alternativeName>
        <fullName evidence="4">Jasmonate ZIM domain-containing protein</fullName>
    </alternativeName>
</protein>
<feature type="compositionally biased region" description="Low complexity" evidence="5">
    <location>
        <begin position="242"/>
        <end position="256"/>
    </location>
</feature>
<evidence type="ECO:0000256" key="1">
    <source>
        <dbReference type="ARBA" id="ARBA00008614"/>
    </source>
</evidence>
<comment type="similarity">
    <text evidence="1 4">Belongs to the TIFY/JAZ family.</text>
</comment>
<feature type="region of interest" description="Disordered" evidence="5">
    <location>
        <begin position="234"/>
        <end position="256"/>
    </location>
</feature>
<comment type="function">
    <text evidence="4">Repressor of jasmonate responses.</text>
</comment>
<sequence length="256" mass="27882">MAEAARKTNFAMACSLLSQYIKEKGSLADLGLGMEKDAAKGKSEQFRPPTTMSLLPGADVSGGDEGERETEGEIVSQENTKESFPHRVASEDIRDKERAQLTIFYGGKVLVFDNFPAEKAKDLMQLVNKESLTAQNLGYVPPSTTTATMASSRTLSDRSSSWVPDVANSSMVPQVNLPRPSAQPNLSDLPIARKASLQRFLEKRKDRINARAPYQVSPSFEVAVPVKQDGTKSWLGLGPQFSTSSSSLSLSSEYSR</sequence>
<keyword evidence="2 4" id="KW-1184">Jasmonic acid signaling pathway</keyword>
<dbReference type="GO" id="GO:0009611">
    <property type="term" value="P:response to wounding"/>
    <property type="evidence" value="ECO:0007669"/>
    <property type="project" value="UniProtKB-UniRule"/>
</dbReference>
<evidence type="ECO:0000256" key="4">
    <source>
        <dbReference type="RuleBase" id="RU369065"/>
    </source>
</evidence>
<dbReference type="GO" id="GO:2000022">
    <property type="term" value="P:regulation of jasmonic acid mediated signaling pathway"/>
    <property type="evidence" value="ECO:0007669"/>
    <property type="project" value="UniProtKB-UniRule"/>
</dbReference>
<evidence type="ECO:0000259" key="6">
    <source>
        <dbReference type="PROSITE" id="PS51320"/>
    </source>
</evidence>
<dbReference type="InterPro" id="IPR018467">
    <property type="entry name" value="CCT_CS"/>
</dbReference>
<dbReference type="PANTHER" id="PTHR33077">
    <property type="entry name" value="PROTEIN TIFY 4A-RELATED-RELATED"/>
    <property type="match status" value="1"/>
</dbReference>
<keyword evidence="4" id="KW-0539">Nucleus</keyword>
<comment type="subcellular location">
    <subcellularLocation>
        <location evidence="4">Nucleus</location>
    </subcellularLocation>
</comment>
<feature type="region of interest" description="Disordered" evidence="5">
    <location>
        <begin position="39"/>
        <end position="86"/>
    </location>
</feature>
<organism evidence="7 8">
    <name type="scientific">Canna indica</name>
    <name type="common">Indian-shot</name>
    <dbReference type="NCBI Taxonomy" id="4628"/>
    <lineage>
        <taxon>Eukaryota</taxon>
        <taxon>Viridiplantae</taxon>
        <taxon>Streptophyta</taxon>
        <taxon>Embryophyta</taxon>
        <taxon>Tracheophyta</taxon>
        <taxon>Spermatophyta</taxon>
        <taxon>Magnoliopsida</taxon>
        <taxon>Liliopsida</taxon>
        <taxon>Zingiberales</taxon>
        <taxon>Cannaceae</taxon>
        <taxon>Canna</taxon>
    </lineage>
</organism>
<gene>
    <name evidence="7" type="ORF">Cni_G09778</name>
</gene>
<reference evidence="7 8" key="1">
    <citation type="submission" date="2023-10" db="EMBL/GenBank/DDBJ databases">
        <title>Chromosome-scale genome assembly provides insights into flower coloration mechanisms of Canna indica.</title>
        <authorList>
            <person name="Li C."/>
        </authorList>
    </citation>
    <scope>NUCLEOTIDE SEQUENCE [LARGE SCALE GENOMIC DNA]</scope>
    <source>
        <tissue evidence="7">Flower</tissue>
    </source>
</reference>
<keyword evidence="3" id="KW-0832">Ubl conjugation</keyword>
<evidence type="ECO:0000313" key="7">
    <source>
        <dbReference type="EMBL" id="WOL01065.1"/>
    </source>
</evidence>
<dbReference type="EMBL" id="CP136892">
    <property type="protein sequence ID" value="WOL01065.1"/>
    <property type="molecule type" value="Genomic_DNA"/>
</dbReference>
<dbReference type="PANTHER" id="PTHR33077:SF140">
    <property type="entry name" value="PROTEIN TIFY 10B"/>
    <property type="match status" value="1"/>
</dbReference>
<evidence type="ECO:0000256" key="2">
    <source>
        <dbReference type="ARBA" id="ARBA00022819"/>
    </source>
</evidence>
<name>A0AAQ3Q9Z9_9LILI</name>
<dbReference type="Proteomes" id="UP001327560">
    <property type="component" value="Chromosome 3"/>
</dbReference>
<dbReference type="AlphaFoldDB" id="A0AAQ3Q9Z9"/>
<evidence type="ECO:0000256" key="3">
    <source>
        <dbReference type="ARBA" id="ARBA00022843"/>
    </source>
</evidence>
<evidence type="ECO:0000256" key="5">
    <source>
        <dbReference type="SAM" id="MobiDB-lite"/>
    </source>
</evidence>
<dbReference type="PROSITE" id="PS51320">
    <property type="entry name" value="TIFY"/>
    <property type="match status" value="1"/>
</dbReference>
<feature type="compositionally biased region" description="Acidic residues" evidence="5">
    <location>
        <begin position="62"/>
        <end position="72"/>
    </location>
</feature>
<evidence type="ECO:0000313" key="8">
    <source>
        <dbReference type="Proteomes" id="UP001327560"/>
    </source>
</evidence>
<dbReference type="Pfam" id="PF09425">
    <property type="entry name" value="Jas_motif"/>
    <property type="match status" value="1"/>
</dbReference>
<feature type="domain" description="Tify" evidence="6">
    <location>
        <begin position="94"/>
        <end position="129"/>
    </location>
</feature>
<dbReference type="InterPro" id="IPR010399">
    <property type="entry name" value="Tify_dom"/>
</dbReference>
<dbReference type="SMART" id="SM00979">
    <property type="entry name" value="TIFY"/>
    <property type="match status" value="1"/>
</dbReference>
<dbReference type="InterPro" id="IPR040390">
    <property type="entry name" value="TIFY/JAZ"/>
</dbReference>
<comment type="domain">
    <text evidence="4">The jas domain is required for interaction with COI1.</text>
</comment>
<dbReference type="Pfam" id="PF06200">
    <property type="entry name" value="tify"/>
    <property type="match status" value="1"/>
</dbReference>